<protein>
    <submittedName>
        <fullName evidence="1">Uncharacterized protein</fullName>
    </submittedName>
</protein>
<accession>A0AAD3SM39</accession>
<name>A0AAD3SM39_NEPGR</name>
<comment type="caution">
    <text evidence="1">The sequence shown here is derived from an EMBL/GenBank/DDBJ whole genome shotgun (WGS) entry which is preliminary data.</text>
</comment>
<dbReference type="Proteomes" id="UP001279734">
    <property type="component" value="Unassembled WGS sequence"/>
</dbReference>
<sequence length="147" mass="16361">MVSLFVRKESNYEFVMELENYAGTSAPLMFLGSSLTAQILNRKIDALVGGYNSTVVQDEYDYHVLFDLLCSKCWRTATQDAALPTYRIGCIDPLYHVAVGNSIIFNTAGRVISDSATSTLICKRFPFYLSDSIVESRLSGVNQSHIL</sequence>
<dbReference type="EMBL" id="BSYO01000012">
    <property type="protein sequence ID" value="GMH13086.1"/>
    <property type="molecule type" value="Genomic_DNA"/>
</dbReference>
<dbReference type="AlphaFoldDB" id="A0AAD3SM39"/>
<evidence type="ECO:0000313" key="1">
    <source>
        <dbReference type="EMBL" id="GMH13086.1"/>
    </source>
</evidence>
<organism evidence="1 2">
    <name type="scientific">Nepenthes gracilis</name>
    <name type="common">Slender pitcher plant</name>
    <dbReference type="NCBI Taxonomy" id="150966"/>
    <lineage>
        <taxon>Eukaryota</taxon>
        <taxon>Viridiplantae</taxon>
        <taxon>Streptophyta</taxon>
        <taxon>Embryophyta</taxon>
        <taxon>Tracheophyta</taxon>
        <taxon>Spermatophyta</taxon>
        <taxon>Magnoliopsida</taxon>
        <taxon>eudicotyledons</taxon>
        <taxon>Gunneridae</taxon>
        <taxon>Pentapetalae</taxon>
        <taxon>Caryophyllales</taxon>
        <taxon>Nepenthaceae</taxon>
        <taxon>Nepenthes</taxon>
    </lineage>
</organism>
<reference evidence="1" key="1">
    <citation type="submission" date="2023-05" db="EMBL/GenBank/DDBJ databases">
        <title>Nepenthes gracilis genome sequencing.</title>
        <authorList>
            <person name="Fukushima K."/>
        </authorList>
    </citation>
    <scope>NUCLEOTIDE SEQUENCE</scope>
    <source>
        <strain evidence="1">SING2019-196</strain>
    </source>
</reference>
<keyword evidence="2" id="KW-1185">Reference proteome</keyword>
<proteinExistence type="predicted"/>
<gene>
    <name evidence="1" type="ORF">Nepgr_014927</name>
</gene>
<evidence type="ECO:0000313" key="2">
    <source>
        <dbReference type="Proteomes" id="UP001279734"/>
    </source>
</evidence>